<protein>
    <submittedName>
        <fullName evidence="1">Putative ABC transport system substrate-binding protein</fullName>
    </submittedName>
</protein>
<dbReference type="InterPro" id="IPR007487">
    <property type="entry name" value="ABC_transpt-TYRBP-like"/>
</dbReference>
<evidence type="ECO:0000313" key="2">
    <source>
        <dbReference type="Proteomes" id="UP000243333"/>
    </source>
</evidence>
<dbReference type="STRING" id="1123285.SAMN05660235_01527"/>
<dbReference type="AlphaFoldDB" id="A0A1G7KZV9"/>
<proteinExistence type="predicted"/>
<dbReference type="CDD" id="cd06325">
    <property type="entry name" value="PBP1_ABC_unchar_transporter"/>
    <property type="match status" value="1"/>
</dbReference>
<sequence length="328" mass="35873">MRIFAWFGLAATVIIMMVFYFAGQGASANQPKKIGVLVASDLRLPKLEGLRVGLPHYGFVEGKDVSIIVKNAGNNVSLLPKLAKELVTDKVDVIVTTGTFETFAAKEATEAVQVPVVFVGVGCSVEMGIVKDTVNPGCNVTGVDSHYVQLSGKRLEYLKRLVPEIRQVLVLYNPHSTPIGPSAAYLYEAAEKFNVTMKLISVTTSQEVMAALEKEKGWTDGVLLMCSLLFEAMSECLADWSIAEKIPVMGVSEQQTQKGLLASYGLPYKEEGRQAARIVSNILRNQEPANIPVESPARLEFHLNTRTAKKLGIQINHSTLPFVTKYIE</sequence>
<dbReference type="OrthoDB" id="9776955at2"/>
<dbReference type="InterPro" id="IPR028082">
    <property type="entry name" value="Peripla_BP_I"/>
</dbReference>
<dbReference type="PANTHER" id="PTHR35271">
    <property type="entry name" value="ABC TRANSPORTER, SUBSTRATE-BINDING LIPOPROTEIN-RELATED"/>
    <property type="match status" value="1"/>
</dbReference>
<dbReference type="RefSeq" id="WP_093689633.1">
    <property type="nucleotide sequence ID" value="NZ_FNBU01000010.1"/>
</dbReference>
<dbReference type="Proteomes" id="UP000243333">
    <property type="component" value="Unassembled WGS sequence"/>
</dbReference>
<dbReference type="EMBL" id="FNBU01000010">
    <property type="protein sequence ID" value="SDF42289.1"/>
    <property type="molecule type" value="Genomic_DNA"/>
</dbReference>
<reference evidence="2" key="1">
    <citation type="submission" date="2016-10" db="EMBL/GenBank/DDBJ databases">
        <authorList>
            <person name="Varghese N."/>
            <person name="Submissions S."/>
        </authorList>
    </citation>
    <scope>NUCLEOTIDE SEQUENCE [LARGE SCALE GENOMIC DNA]</scope>
    <source>
        <strain evidence="2">DSM 23256</strain>
    </source>
</reference>
<evidence type="ECO:0000313" key="1">
    <source>
        <dbReference type="EMBL" id="SDF42289.1"/>
    </source>
</evidence>
<accession>A0A1G7KZV9</accession>
<dbReference type="PANTHER" id="PTHR35271:SF1">
    <property type="entry name" value="ABC TRANSPORTER, SUBSTRATE-BINDING LIPOPROTEIN"/>
    <property type="match status" value="1"/>
</dbReference>
<keyword evidence="2" id="KW-1185">Reference proteome</keyword>
<dbReference type="SUPFAM" id="SSF53822">
    <property type="entry name" value="Periplasmic binding protein-like I"/>
    <property type="match status" value="1"/>
</dbReference>
<dbReference type="Gene3D" id="3.40.50.2300">
    <property type="match status" value="2"/>
</dbReference>
<dbReference type="Pfam" id="PF04392">
    <property type="entry name" value="ABC_sub_bind"/>
    <property type="match status" value="1"/>
</dbReference>
<gene>
    <name evidence="1" type="ORF">SAMN05660235_01527</name>
</gene>
<organism evidence="1 2">
    <name type="scientific">Sporolituus thermophilus DSM 23256</name>
    <dbReference type="NCBI Taxonomy" id="1123285"/>
    <lineage>
        <taxon>Bacteria</taxon>
        <taxon>Bacillati</taxon>
        <taxon>Bacillota</taxon>
        <taxon>Negativicutes</taxon>
        <taxon>Selenomonadales</taxon>
        <taxon>Sporomusaceae</taxon>
        <taxon>Sporolituus</taxon>
    </lineage>
</organism>
<name>A0A1G7KZV9_9FIRM</name>